<dbReference type="Pfam" id="PF00069">
    <property type="entry name" value="Pkinase"/>
    <property type="match status" value="1"/>
</dbReference>
<keyword evidence="8" id="KW-1185">Reference proteome</keyword>
<keyword evidence="1" id="KW-0723">Serine/threonine-protein kinase</keyword>
<evidence type="ECO:0000259" key="6">
    <source>
        <dbReference type="PROSITE" id="PS50011"/>
    </source>
</evidence>
<evidence type="ECO:0000313" key="8">
    <source>
        <dbReference type="Proteomes" id="UP000266861"/>
    </source>
</evidence>
<evidence type="ECO:0000256" key="2">
    <source>
        <dbReference type="ARBA" id="ARBA00022679"/>
    </source>
</evidence>
<dbReference type="Gene3D" id="1.10.510.10">
    <property type="entry name" value="Transferase(Phosphotransferase) domain 1"/>
    <property type="match status" value="1"/>
</dbReference>
<dbReference type="GO" id="GO:0005634">
    <property type="term" value="C:nucleus"/>
    <property type="evidence" value="ECO:0007669"/>
    <property type="project" value="TreeGrafter"/>
</dbReference>
<dbReference type="PANTHER" id="PTHR24345:SF0">
    <property type="entry name" value="CELL CYCLE SERINE_THREONINE-PROTEIN KINASE CDC5_MSD2"/>
    <property type="match status" value="1"/>
</dbReference>
<dbReference type="PROSITE" id="PS50011">
    <property type="entry name" value="PROTEIN_KINASE_DOM"/>
    <property type="match status" value="1"/>
</dbReference>
<evidence type="ECO:0000256" key="4">
    <source>
        <dbReference type="ARBA" id="ARBA00022777"/>
    </source>
</evidence>
<dbReference type="InterPro" id="IPR000719">
    <property type="entry name" value="Prot_kinase_dom"/>
</dbReference>
<dbReference type="InterPro" id="IPR008271">
    <property type="entry name" value="Ser/Thr_kinase_AS"/>
</dbReference>
<accession>A0A397JLA0</accession>
<evidence type="ECO:0000256" key="5">
    <source>
        <dbReference type="ARBA" id="ARBA00022840"/>
    </source>
</evidence>
<dbReference type="SUPFAM" id="SSF56112">
    <property type="entry name" value="Protein kinase-like (PK-like)"/>
    <property type="match status" value="1"/>
</dbReference>
<feature type="domain" description="Protein kinase" evidence="6">
    <location>
        <begin position="21"/>
        <end position="245"/>
    </location>
</feature>
<evidence type="ECO:0000256" key="3">
    <source>
        <dbReference type="ARBA" id="ARBA00022741"/>
    </source>
</evidence>
<dbReference type="STRING" id="1348612.A0A397JLA0"/>
<gene>
    <name evidence="7" type="ORF">Glove_33g297</name>
</gene>
<dbReference type="EMBL" id="PQFF01000031">
    <property type="protein sequence ID" value="RHZ87578.1"/>
    <property type="molecule type" value="Genomic_DNA"/>
</dbReference>
<keyword evidence="4" id="KW-0418">Kinase</keyword>
<dbReference type="OrthoDB" id="408964at2759"/>
<comment type="caution">
    <text evidence="7">The sequence shown here is derived from an EMBL/GenBank/DDBJ whole genome shotgun (WGS) entry which is preliminary data.</text>
</comment>
<dbReference type="AlphaFoldDB" id="A0A397JLA0"/>
<dbReference type="GO" id="GO:0005524">
    <property type="term" value="F:ATP binding"/>
    <property type="evidence" value="ECO:0007669"/>
    <property type="project" value="UniProtKB-KW"/>
</dbReference>
<organism evidence="7 8">
    <name type="scientific">Diversispora epigaea</name>
    <dbReference type="NCBI Taxonomy" id="1348612"/>
    <lineage>
        <taxon>Eukaryota</taxon>
        <taxon>Fungi</taxon>
        <taxon>Fungi incertae sedis</taxon>
        <taxon>Mucoromycota</taxon>
        <taxon>Glomeromycotina</taxon>
        <taxon>Glomeromycetes</taxon>
        <taxon>Diversisporales</taxon>
        <taxon>Diversisporaceae</taxon>
        <taxon>Diversispora</taxon>
    </lineage>
</organism>
<dbReference type="InterPro" id="IPR011009">
    <property type="entry name" value="Kinase-like_dom_sf"/>
</dbReference>
<protein>
    <recommendedName>
        <fullName evidence="6">Protein kinase domain-containing protein</fullName>
    </recommendedName>
</protein>
<reference evidence="7 8" key="1">
    <citation type="submission" date="2018-08" db="EMBL/GenBank/DDBJ databases">
        <title>Genome and evolution of the arbuscular mycorrhizal fungus Diversispora epigaea (formerly Glomus versiforme) and its bacterial endosymbionts.</title>
        <authorList>
            <person name="Sun X."/>
            <person name="Fei Z."/>
            <person name="Harrison M."/>
        </authorList>
    </citation>
    <scope>NUCLEOTIDE SEQUENCE [LARGE SCALE GENOMIC DNA]</scope>
    <source>
        <strain evidence="7 8">IT104</strain>
    </source>
</reference>
<dbReference type="PANTHER" id="PTHR24345">
    <property type="entry name" value="SERINE/THREONINE-PROTEIN KINASE PLK"/>
    <property type="match status" value="1"/>
</dbReference>
<evidence type="ECO:0000313" key="7">
    <source>
        <dbReference type="EMBL" id="RHZ87578.1"/>
    </source>
</evidence>
<dbReference type="PROSITE" id="PS00108">
    <property type="entry name" value="PROTEIN_KINASE_ST"/>
    <property type="match status" value="1"/>
</dbReference>
<keyword evidence="5" id="KW-0067">ATP-binding</keyword>
<keyword evidence="3" id="KW-0547">Nucleotide-binding</keyword>
<sequence>MQQFNLPPYVIRPLGRPNKVYTCIGLLGKEAFGTCIKVQDQDNKIFALKTIEKANLGQNRDEIRNEMTIHMRMAHPHIVKFYDVFDNQENSLKRMLRNRGRLTEPEIRYFLNQLLDATEYMHKNNVIHRDLKPDNIFLSSDMKVKIGDFGHVCGTLSFIVPEMLDLDSNDGYSFKIDIWAIEVIMYQLLFDRLPFSGTDQSTIIDRILDCDYEFPDDVDASDNAKDLIDLLLTTNPARPTIPQIR</sequence>
<proteinExistence type="predicted"/>
<dbReference type="GO" id="GO:0004674">
    <property type="term" value="F:protein serine/threonine kinase activity"/>
    <property type="evidence" value="ECO:0007669"/>
    <property type="project" value="UniProtKB-KW"/>
</dbReference>
<dbReference type="Proteomes" id="UP000266861">
    <property type="component" value="Unassembled WGS sequence"/>
</dbReference>
<keyword evidence="2" id="KW-0808">Transferase</keyword>
<name>A0A397JLA0_9GLOM</name>
<dbReference type="SMART" id="SM00220">
    <property type="entry name" value="S_TKc"/>
    <property type="match status" value="1"/>
</dbReference>
<dbReference type="Gene3D" id="3.30.200.20">
    <property type="entry name" value="Phosphorylase Kinase, domain 1"/>
    <property type="match status" value="1"/>
</dbReference>
<evidence type="ECO:0000256" key="1">
    <source>
        <dbReference type="ARBA" id="ARBA00022527"/>
    </source>
</evidence>